<gene>
    <name evidence="2" type="ORF">J4730_20780</name>
</gene>
<dbReference type="AlphaFoldDB" id="A0A939NJW6"/>
<evidence type="ECO:0000313" key="3">
    <source>
        <dbReference type="Proteomes" id="UP000664002"/>
    </source>
</evidence>
<feature type="compositionally biased region" description="Basic residues" evidence="1">
    <location>
        <begin position="70"/>
        <end position="80"/>
    </location>
</feature>
<feature type="compositionally biased region" description="Basic and acidic residues" evidence="1">
    <location>
        <begin position="49"/>
        <end position="63"/>
    </location>
</feature>
<dbReference type="Proteomes" id="UP000664002">
    <property type="component" value="Unassembled WGS sequence"/>
</dbReference>
<dbReference type="EMBL" id="JAGETM010000031">
    <property type="protein sequence ID" value="MBO1997668.1"/>
    <property type="molecule type" value="Genomic_DNA"/>
</dbReference>
<name>A0A939NJW6_KLEPN</name>
<proteinExistence type="predicted"/>
<accession>A0A939NJW6</accession>
<sequence>MKLKTVEVNGKSYAEVDANGLPVYVHGDGKDRLRCCAGRWKISSLNGEAKSHREAKEAAEASRRNSPKSVTRRRLSKRWT</sequence>
<evidence type="ECO:0000313" key="2">
    <source>
        <dbReference type="EMBL" id="MBO1997668.1"/>
    </source>
</evidence>
<comment type="caution">
    <text evidence="2">The sequence shown here is derived from an EMBL/GenBank/DDBJ whole genome shotgun (WGS) entry which is preliminary data.</text>
</comment>
<evidence type="ECO:0000256" key="1">
    <source>
        <dbReference type="SAM" id="MobiDB-lite"/>
    </source>
</evidence>
<feature type="region of interest" description="Disordered" evidence="1">
    <location>
        <begin position="47"/>
        <end position="80"/>
    </location>
</feature>
<reference evidence="2" key="1">
    <citation type="submission" date="2021-03" db="EMBL/GenBank/DDBJ databases">
        <title>Molecular epidemiology and mechanisms of colistin and carbapenem resistance in Enterobacteriaceae from clinical isolates, the environment and porcine samples in Pretoria, South Africa.</title>
        <authorList>
            <person name="Bogoshi D."/>
            <person name="Mbelle N.M."/>
            <person name="Naidoo V."/>
            <person name="Osei Sekyere J."/>
        </authorList>
    </citation>
    <scope>NUCLEOTIDE SEQUENCE</scope>
    <source>
        <strain evidence="2">C027</strain>
    </source>
</reference>
<protein>
    <submittedName>
        <fullName evidence="2">Uncharacterized protein</fullName>
    </submittedName>
</protein>
<organism evidence="2 3">
    <name type="scientific">Klebsiella pneumoniae</name>
    <dbReference type="NCBI Taxonomy" id="573"/>
    <lineage>
        <taxon>Bacteria</taxon>
        <taxon>Pseudomonadati</taxon>
        <taxon>Pseudomonadota</taxon>
        <taxon>Gammaproteobacteria</taxon>
        <taxon>Enterobacterales</taxon>
        <taxon>Enterobacteriaceae</taxon>
        <taxon>Klebsiella/Raoultella group</taxon>
        <taxon>Klebsiella</taxon>
        <taxon>Klebsiella pneumoniae complex</taxon>
    </lineage>
</organism>